<dbReference type="SUPFAM" id="SSF54593">
    <property type="entry name" value="Glyoxalase/Bleomycin resistance protein/Dihydroxybiphenyl dioxygenase"/>
    <property type="match status" value="1"/>
</dbReference>
<accession>A0A9X3BRR2</accession>
<protein>
    <submittedName>
        <fullName evidence="1">Glyoxalase</fullName>
    </submittedName>
</protein>
<reference evidence="1" key="2">
    <citation type="journal article" date="2022" name="BMC Genomics">
        <title>Comparative genome analysis of mycobacteria focusing on tRNA and non-coding RNA.</title>
        <authorList>
            <person name="Behra P.R.K."/>
            <person name="Pettersson B.M.F."/>
            <person name="Ramesh M."/>
            <person name="Das S."/>
            <person name="Dasgupta S."/>
            <person name="Kirsebom L.A."/>
        </authorList>
    </citation>
    <scope>NUCLEOTIDE SEQUENCE</scope>
    <source>
        <strain evidence="1">DSM 44838</strain>
    </source>
</reference>
<dbReference type="EMBL" id="JACKVK010000001">
    <property type="protein sequence ID" value="MCV7419240.1"/>
    <property type="molecule type" value="Genomic_DNA"/>
</dbReference>
<dbReference type="AlphaFoldDB" id="A0A9X3BRR2"/>
<dbReference type="InterPro" id="IPR029068">
    <property type="entry name" value="Glyas_Bleomycin-R_OHBP_Dase"/>
</dbReference>
<comment type="caution">
    <text evidence="1">The sequence shown here is derived from an EMBL/GenBank/DDBJ whole genome shotgun (WGS) entry which is preliminary data.</text>
</comment>
<sequence length="211" mass="21905">MAVEEFQVADPPEAWTRAGFSLDADAVCRVGGVGIRLVGRDRGTGIVGWSLRGAPFDTSDVDGIATTTVPDGPPAPPPGRHSNGVVSVDHVVVFSPDLPRTLAALAGLGAHPRRERDGVLGGRPIRQVFLRLGEVIVEVVGGAEAAGDGPATLWGLTFVVDDVEAAVAALGDRTSPVKEAVQPGRRITTLRHDEFGMSVRTALISPPILGS</sequence>
<name>A0A9X3BRR2_9MYCO</name>
<reference evidence="1" key="1">
    <citation type="submission" date="2020-07" db="EMBL/GenBank/DDBJ databases">
        <authorList>
            <person name="Pettersson B.M.F."/>
            <person name="Behra P.R.K."/>
            <person name="Ramesh M."/>
            <person name="Das S."/>
            <person name="Dasgupta S."/>
            <person name="Kirsebom L.A."/>
        </authorList>
    </citation>
    <scope>NUCLEOTIDE SEQUENCE</scope>
    <source>
        <strain evidence="1">DSM 44838</strain>
    </source>
</reference>
<evidence type="ECO:0000313" key="2">
    <source>
        <dbReference type="Proteomes" id="UP001141629"/>
    </source>
</evidence>
<keyword evidence="2" id="KW-1185">Reference proteome</keyword>
<proteinExistence type="predicted"/>
<evidence type="ECO:0000313" key="1">
    <source>
        <dbReference type="EMBL" id="MCV7419240.1"/>
    </source>
</evidence>
<dbReference type="Gene3D" id="3.10.180.10">
    <property type="entry name" value="2,3-Dihydroxybiphenyl 1,2-Dioxygenase, domain 1"/>
    <property type="match status" value="1"/>
</dbReference>
<organism evidence="1 2">
    <name type="scientific">Mycobacterium yunnanensis</name>
    <dbReference type="NCBI Taxonomy" id="368477"/>
    <lineage>
        <taxon>Bacteria</taxon>
        <taxon>Bacillati</taxon>
        <taxon>Actinomycetota</taxon>
        <taxon>Actinomycetes</taxon>
        <taxon>Mycobacteriales</taxon>
        <taxon>Mycobacteriaceae</taxon>
        <taxon>Mycobacterium</taxon>
    </lineage>
</organism>
<dbReference type="Proteomes" id="UP001141629">
    <property type="component" value="Unassembled WGS sequence"/>
</dbReference>
<gene>
    <name evidence="1" type="ORF">H7K45_01685</name>
</gene>